<keyword evidence="3 10" id="KW-0328">Glycosyltransferase</keyword>
<comment type="catalytic activity">
    <reaction evidence="10">
        <text>di-trans,octa-cis-undecaprenyl diphospho-N-acetyl-alpha-D-muramoyl-L-alanyl-D-glutamyl-meso-2,6-diaminopimeloyl-D-alanyl-D-alanine + UDP-N-acetyl-alpha-D-glucosamine = di-trans,octa-cis-undecaprenyl diphospho-[N-acetyl-alpha-D-glucosaminyl-(1-&gt;4)]-N-acetyl-alpha-D-muramoyl-L-alanyl-D-glutamyl-meso-2,6-diaminopimeloyl-D-alanyl-D-alanine + UDP + H(+)</text>
        <dbReference type="Rhea" id="RHEA:31227"/>
        <dbReference type="ChEBI" id="CHEBI:15378"/>
        <dbReference type="ChEBI" id="CHEBI:57705"/>
        <dbReference type="ChEBI" id="CHEBI:58223"/>
        <dbReference type="ChEBI" id="CHEBI:61387"/>
        <dbReference type="ChEBI" id="CHEBI:61388"/>
        <dbReference type="EC" id="2.4.1.227"/>
    </reaction>
</comment>
<comment type="caution">
    <text evidence="13">The sequence shown here is derived from an EMBL/GenBank/DDBJ whole genome shotgun (WGS) entry which is preliminary data.</text>
</comment>
<dbReference type="InterPro" id="IPR006009">
    <property type="entry name" value="GlcNAc_MurG"/>
</dbReference>
<feature type="binding site" evidence="10">
    <location>
        <position position="160"/>
    </location>
    <ligand>
        <name>UDP-N-acetyl-alpha-D-glucosamine</name>
        <dbReference type="ChEBI" id="CHEBI:57705"/>
    </ligand>
</feature>
<dbReference type="RefSeq" id="WP_283759971.1">
    <property type="nucleotide sequence ID" value="NZ_JAQOSQ010000031.1"/>
</dbReference>
<keyword evidence="5 10" id="KW-0133">Cell shape</keyword>
<gene>
    <name evidence="10 13" type="primary">murG</name>
    <name evidence="13" type="ORF">PMH09_19245</name>
</gene>
<keyword evidence="2 10" id="KW-0132">Cell division</keyword>
<evidence type="ECO:0000256" key="2">
    <source>
        <dbReference type="ARBA" id="ARBA00022618"/>
    </source>
</evidence>
<keyword evidence="4 10" id="KW-0808">Transferase</keyword>
<feature type="binding site" evidence="10">
    <location>
        <position position="186"/>
    </location>
    <ligand>
        <name>UDP-N-acetyl-alpha-D-glucosamine</name>
        <dbReference type="ChEBI" id="CHEBI:57705"/>
    </ligand>
</feature>
<reference evidence="13 14" key="1">
    <citation type="submission" date="2023-01" db="EMBL/GenBank/DDBJ databases">
        <title>Novel diversity within Roseofilum (Cyanobacteria; Desertifilaceae) from marine benthic mats with descriptions of four novel species.</title>
        <authorList>
            <person name="Wang Y."/>
            <person name="Berthold D.E."/>
            <person name="Hu J."/>
            <person name="Lefler F.W."/>
            <person name="Laughinghouse H.D. IV."/>
        </authorList>
    </citation>
    <scope>NUCLEOTIDE SEQUENCE [LARGE SCALE GENOMIC DNA]</scope>
    <source>
        <strain evidence="13 14">BLCC-M143</strain>
    </source>
</reference>
<dbReference type="SUPFAM" id="SSF53756">
    <property type="entry name" value="UDP-Glycosyltransferase/glycogen phosphorylase"/>
    <property type="match status" value="1"/>
</dbReference>
<dbReference type="HAMAP" id="MF_00033">
    <property type="entry name" value="MurG"/>
    <property type="match status" value="1"/>
</dbReference>
<sequence length="349" mass="37186">MRLLIAASGTGGHLFPALAVAEHLEDCQIDWLGVPNRLETELVKDKYPLHQIQVEGFQSKLSLESLRIAQRLVSSIGDCRRLLKDKQIQAVFTTGGYIAAPIIIAAKSLGIPVLLHESNALPGKVARLFAPWCHTVAIGFAAAQDYLKGTRAVCVGTPVREQFFHPQPLTLDIPDDAPLILVIGGSQGAVAVNQLVRACVTDWLARGCVVVHLTGNNDPDANSVSDPRYITLPFYDNVAALLERATLAVSRSGAGTLTELAISRTPAILIPYPYAADNHQARNADSFVGSGAARAFSQSELTSEQLNGQVLELLGSPETLQTMAAAMASLAVPDSAEQIANLLVQMAIA</sequence>
<dbReference type="Proteomes" id="UP001232992">
    <property type="component" value="Unassembled WGS sequence"/>
</dbReference>
<evidence type="ECO:0000313" key="14">
    <source>
        <dbReference type="Proteomes" id="UP001232992"/>
    </source>
</evidence>
<name>A0ABT7C1J8_9CYAN</name>
<keyword evidence="7 10" id="KW-0472">Membrane</keyword>
<dbReference type="CDD" id="cd03785">
    <property type="entry name" value="GT28_MurG"/>
    <property type="match status" value="1"/>
</dbReference>
<feature type="domain" description="Glycosyl transferase family 28 C-terminal" evidence="12">
    <location>
        <begin position="180"/>
        <end position="339"/>
    </location>
</feature>
<dbReference type="Pfam" id="PF03033">
    <property type="entry name" value="Glyco_transf_28"/>
    <property type="match status" value="1"/>
</dbReference>
<feature type="binding site" evidence="10">
    <location>
        <position position="119"/>
    </location>
    <ligand>
        <name>UDP-N-acetyl-alpha-D-glucosamine</name>
        <dbReference type="ChEBI" id="CHEBI:57705"/>
    </ligand>
</feature>
<dbReference type="EMBL" id="JAQOSQ010000031">
    <property type="protein sequence ID" value="MDJ1185327.1"/>
    <property type="molecule type" value="Genomic_DNA"/>
</dbReference>
<evidence type="ECO:0000259" key="11">
    <source>
        <dbReference type="Pfam" id="PF03033"/>
    </source>
</evidence>
<feature type="domain" description="Glycosyltransferase family 28 N-terminal" evidence="11">
    <location>
        <begin position="4"/>
        <end position="137"/>
    </location>
</feature>
<dbReference type="InterPro" id="IPR004276">
    <property type="entry name" value="GlycoTrans_28_N"/>
</dbReference>
<dbReference type="GO" id="GO:0016757">
    <property type="term" value="F:glycosyltransferase activity"/>
    <property type="evidence" value="ECO:0007669"/>
    <property type="project" value="UniProtKB-KW"/>
</dbReference>
<dbReference type="Gene3D" id="3.40.50.2000">
    <property type="entry name" value="Glycogen Phosphorylase B"/>
    <property type="match status" value="2"/>
</dbReference>
<keyword evidence="8 10" id="KW-0131">Cell cycle</keyword>
<keyword evidence="14" id="KW-1185">Reference proteome</keyword>
<evidence type="ECO:0000256" key="7">
    <source>
        <dbReference type="ARBA" id="ARBA00023136"/>
    </source>
</evidence>
<protein>
    <recommendedName>
        <fullName evidence="10">UDP-N-acetylglucosamine--N-acetylmuramyl-(pentapeptide) pyrophosphoryl-undecaprenol N-acetylglucosamine transferase</fullName>
        <ecNumber evidence="10">2.4.1.227</ecNumber>
    </recommendedName>
    <alternativeName>
        <fullName evidence="10">Undecaprenyl-PP-MurNAc-pentapeptide-UDPGlcNAc GlcNAc transferase</fullName>
    </alternativeName>
</protein>
<keyword evidence="1 10" id="KW-1003">Cell membrane</keyword>
<comment type="similarity">
    <text evidence="10">Belongs to the glycosyltransferase 28 family. MurG subfamily.</text>
</comment>
<feature type="binding site" evidence="10">
    <location>
        <position position="280"/>
    </location>
    <ligand>
        <name>UDP-N-acetyl-alpha-D-glucosamine</name>
        <dbReference type="ChEBI" id="CHEBI:57705"/>
    </ligand>
</feature>
<comment type="subcellular location">
    <subcellularLocation>
        <location evidence="10">Cell membrane</location>
        <topology evidence="10">Peripheral membrane protein</topology>
        <orientation evidence="10">Cytoplasmic side</orientation>
    </subcellularLocation>
</comment>
<dbReference type="PANTHER" id="PTHR21015:SF22">
    <property type="entry name" value="GLYCOSYLTRANSFERASE"/>
    <property type="match status" value="1"/>
</dbReference>
<evidence type="ECO:0000259" key="12">
    <source>
        <dbReference type="Pfam" id="PF04101"/>
    </source>
</evidence>
<accession>A0ABT7C1J8</accession>
<evidence type="ECO:0000256" key="9">
    <source>
        <dbReference type="ARBA" id="ARBA00023316"/>
    </source>
</evidence>
<proteinExistence type="inferred from homology"/>
<evidence type="ECO:0000256" key="1">
    <source>
        <dbReference type="ARBA" id="ARBA00022475"/>
    </source>
</evidence>
<evidence type="ECO:0000256" key="5">
    <source>
        <dbReference type="ARBA" id="ARBA00022960"/>
    </source>
</evidence>
<evidence type="ECO:0000256" key="3">
    <source>
        <dbReference type="ARBA" id="ARBA00022676"/>
    </source>
</evidence>
<comment type="function">
    <text evidence="10">Cell wall formation. Catalyzes the transfer of a GlcNAc subunit on undecaprenyl-pyrophosphoryl-MurNAc-pentapeptide (lipid intermediate I) to form undecaprenyl-pyrophosphoryl-MurNAc-(pentapeptide)GlcNAc (lipid intermediate II).</text>
</comment>
<comment type="caution">
    <text evidence="10">Lacks conserved residue(s) required for the propagation of feature annotation.</text>
</comment>
<comment type="pathway">
    <text evidence="10">Cell wall biogenesis; peptidoglycan biosynthesis.</text>
</comment>
<evidence type="ECO:0000256" key="10">
    <source>
        <dbReference type="HAMAP-Rule" id="MF_00033"/>
    </source>
</evidence>
<dbReference type="NCBIfam" id="TIGR01133">
    <property type="entry name" value="murG"/>
    <property type="match status" value="1"/>
</dbReference>
<dbReference type="InterPro" id="IPR007235">
    <property type="entry name" value="Glyco_trans_28_C"/>
</dbReference>
<evidence type="ECO:0000256" key="4">
    <source>
        <dbReference type="ARBA" id="ARBA00022679"/>
    </source>
</evidence>
<evidence type="ECO:0000313" key="13">
    <source>
        <dbReference type="EMBL" id="MDJ1185327.1"/>
    </source>
</evidence>
<keyword evidence="9 10" id="KW-0961">Cell wall biogenesis/degradation</keyword>
<evidence type="ECO:0000256" key="6">
    <source>
        <dbReference type="ARBA" id="ARBA00022984"/>
    </source>
</evidence>
<feature type="binding site" evidence="10">
    <location>
        <begin position="10"/>
        <end position="12"/>
    </location>
    <ligand>
        <name>UDP-N-acetyl-alpha-D-glucosamine</name>
        <dbReference type="ChEBI" id="CHEBI:57705"/>
    </ligand>
</feature>
<dbReference type="EC" id="2.4.1.227" evidence="10"/>
<keyword evidence="6 10" id="KW-0573">Peptidoglycan synthesis</keyword>
<evidence type="ECO:0000256" key="8">
    <source>
        <dbReference type="ARBA" id="ARBA00023306"/>
    </source>
</evidence>
<dbReference type="PANTHER" id="PTHR21015">
    <property type="entry name" value="UDP-N-ACETYLGLUCOSAMINE--N-ACETYLMURAMYL-(PENTAPEPTIDE) PYROPHOSPHORYL-UNDECAPRENOL N-ACETYLGLUCOSAMINE TRANSFERASE 1"/>
    <property type="match status" value="1"/>
</dbReference>
<dbReference type="Pfam" id="PF04101">
    <property type="entry name" value="Glyco_tran_28_C"/>
    <property type="match status" value="1"/>
</dbReference>
<organism evidence="13 14">
    <name type="scientific">Roseofilum casamattae BLCC-M143</name>
    <dbReference type="NCBI Taxonomy" id="3022442"/>
    <lineage>
        <taxon>Bacteria</taxon>
        <taxon>Bacillati</taxon>
        <taxon>Cyanobacteriota</taxon>
        <taxon>Cyanophyceae</taxon>
        <taxon>Desertifilales</taxon>
        <taxon>Desertifilaceae</taxon>
        <taxon>Roseofilum</taxon>
        <taxon>Roseofilum casamattae</taxon>
    </lineage>
</organism>